<dbReference type="Proteomes" id="UP001157125">
    <property type="component" value="Unassembled WGS sequence"/>
</dbReference>
<evidence type="ECO:0000313" key="4">
    <source>
        <dbReference type="EMBL" id="GMA34883.1"/>
    </source>
</evidence>
<feature type="compositionally biased region" description="Basic and acidic residues" evidence="1">
    <location>
        <begin position="8"/>
        <end position="20"/>
    </location>
</feature>
<evidence type="ECO:0000259" key="3">
    <source>
        <dbReference type="Pfam" id="PF12229"/>
    </source>
</evidence>
<organism evidence="4 5">
    <name type="scientific">Demequina litorisediminis</name>
    <dbReference type="NCBI Taxonomy" id="1849022"/>
    <lineage>
        <taxon>Bacteria</taxon>
        <taxon>Bacillati</taxon>
        <taxon>Actinomycetota</taxon>
        <taxon>Actinomycetes</taxon>
        <taxon>Micrococcales</taxon>
        <taxon>Demequinaceae</taxon>
        <taxon>Demequina</taxon>
    </lineage>
</organism>
<gene>
    <name evidence="4" type="ORF">GCM10025876_10870</name>
</gene>
<dbReference type="EMBL" id="BSUN01000001">
    <property type="protein sequence ID" value="GMA34883.1"/>
    <property type="molecule type" value="Genomic_DNA"/>
</dbReference>
<dbReference type="InterPro" id="IPR022029">
    <property type="entry name" value="YoaR-like_PG-bd"/>
</dbReference>
<feature type="transmembrane region" description="Helical" evidence="2">
    <location>
        <begin position="184"/>
        <end position="206"/>
    </location>
</feature>
<keyword evidence="2" id="KW-0812">Transmembrane</keyword>
<feature type="region of interest" description="Disordered" evidence="1">
    <location>
        <begin position="74"/>
        <end position="96"/>
    </location>
</feature>
<feature type="compositionally biased region" description="Basic residues" evidence="1">
    <location>
        <begin position="560"/>
        <end position="584"/>
    </location>
</feature>
<comment type="caution">
    <text evidence="4">The sequence shown here is derived from an EMBL/GenBank/DDBJ whole genome shotgun (WGS) entry which is preliminary data.</text>
</comment>
<name>A0ABQ6IAK3_9MICO</name>
<reference evidence="5" key="1">
    <citation type="journal article" date="2019" name="Int. J. Syst. Evol. Microbiol.">
        <title>The Global Catalogue of Microorganisms (GCM) 10K type strain sequencing project: providing services to taxonomists for standard genome sequencing and annotation.</title>
        <authorList>
            <consortium name="The Broad Institute Genomics Platform"/>
            <consortium name="The Broad Institute Genome Sequencing Center for Infectious Disease"/>
            <person name="Wu L."/>
            <person name="Ma J."/>
        </authorList>
    </citation>
    <scope>NUCLEOTIDE SEQUENCE [LARGE SCALE GENOMIC DNA]</scope>
    <source>
        <strain evidence="5">NBRC 112299</strain>
    </source>
</reference>
<protein>
    <recommendedName>
        <fullName evidence="3">YoaR-like putative peptidoglycan binding domain-containing protein</fullName>
    </recommendedName>
</protein>
<feature type="compositionally biased region" description="Basic and acidic residues" evidence="1">
    <location>
        <begin position="504"/>
        <end position="535"/>
    </location>
</feature>
<keyword evidence="2" id="KW-0472">Membrane</keyword>
<feature type="compositionally biased region" description="Low complexity" evidence="1">
    <location>
        <begin position="76"/>
        <end position="89"/>
    </location>
</feature>
<keyword evidence="5" id="KW-1185">Reference proteome</keyword>
<dbReference type="Pfam" id="PF12229">
    <property type="entry name" value="PG_binding_4"/>
    <property type="match status" value="2"/>
</dbReference>
<accession>A0ABQ6IAK3</accession>
<evidence type="ECO:0000256" key="1">
    <source>
        <dbReference type="SAM" id="MobiDB-lite"/>
    </source>
</evidence>
<feature type="compositionally biased region" description="Low complexity" evidence="1">
    <location>
        <begin position="40"/>
        <end position="51"/>
    </location>
</feature>
<proteinExistence type="predicted"/>
<feature type="compositionally biased region" description="Basic residues" evidence="1">
    <location>
        <begin position="21"/>
        <end position="37"/>
    </location>
</feature>
<evidence type="ECO:0000313" key="5">
    <source>
        <dbReference type="Proteomes" id="UP001157125"/>
    </source>
</evidence>
<keyword evidence="2" id="KW-1133">Transmembrane helix</keyword>
<feature type="domain" description="YoaR-like putative peptidoglycan binding" evidence="3">
    <location>
        <begin position="291"/>
        <end position="356"/>
    </location>
</feature>
<evidence type="ECO:0000256" key="2">
    <source>
        <dbReference type="SAM" id="Phobius"/>
    </source>
</evidence>
<feature type="region of interest" description="Disordered" evidence="1">
    <location>
        <begin position="1"/>
        <end position="53"/>
    </location>
</feature>
<feature type="domain" description="YoaR-like putative peptidoglycan binding" evidence="3">
    <location>
        <begin position="419"/>
        <end position="487"/>
    </location>
</feature>
<sequence length="620" mass="64444">MSKAKNAARLEAEAQVERRRQGAAHRALRSRAARGKGARSEASPAAVAAVEHTPTAELAAPTWLAAEVVDTPPLGSASTSADAAAATTPDEPDADTRAVTRVSAAAAAGALTEGADAEETAVLDAAVEETAVMSPAFADREPAPTSQWPATVDDVRTQAIVESAGAASTSTGERGAHAKKRGRGWLAVPIVIVGLAGVYVGAQALLSGTVPRDTETLGVQIGGKSTGAALAAIDDAAEALGQSDITLTVEDESVGVPAAEAGLGIDAEATIADLTGFTLRPERLWQHISGGGHVDPVPTVDEDALDAAVADAATELDRDAVDASVEIVGTAGVAHQGRTAIAVDTEETAALVADAWPASTTITAVADVTPAAVSDETADEFAADLSQQFLAGDVTLNSDNGKAVVTADEVAEHATVVTEGSQLVLQVDGEAIAADLIKANPDLETEPEDASLSFTDDHQLKVEKAVNGTTIDAAALGDAIVEAAGTSQRAGQAPLTKARTRRHQQVDRRGRPQGDRGVLRHPADGRADPHAEPAHGRGRRHGHGPPARRVLRPLRDPVAYHRRRGLRRRPRDRRRHPDLRHRRWPVPDGDHHVQRRLLRGLRDHALPAALGVVRPLPRGP</sequence>
<feature type="region of interest" description="Disordered" evidence="1">
    <location>
        <begin position="486"/>
        <end position="589"/>
    </location>
</feature>